<dbReference type="AlphaFoldDB" id="I1ZN61"/>
<dbReference type="Proteomes" id="UP000002865">
    <property type="component" value="Chromosome"/>
</dbReference>
<evidence type="ECO:0000313" key="2">
    <source>
        <dbReference type="Proteomes" id="UP000002865"/>
    </source>
</evidence>
<accession>I1ZN61</accession>
<reference evidence="1 2" key="1">
    <citation type="journal article" date="2012" name="PLoS ONE">
        <title>Complete Genome and Transcriptomes of Streptococcus parasanguinis FW213: Phylogenic Relations and Potential Virulence Mechanisms.</title>
        <authorList>
            <person name="Geng J."/>
            <person name="Chiu C.H."/>
            <person name="Tang P."/>
            <person name="Chen Y."/>
            <person name="Shieh H.R."/>
            <person name="Hu S."/>
            <person name="Chen Y.Y."/>
        </authorList>
    </citation>
    <scope>NUCLEOTIDE SEQUENCE [LARGE SCALE GENOMIC DNA]</scope>
    <source>
        <strain evidence="1 2">FW213</strain>
    </source>
</reference>
<evidence type="ECO:0000313" key="1">
    <source>
        <dbReference type="EMBL" id="AFJ26485.1"/>
    </source>
</evidence>
<sequence>MFPSFLLLLHKNNGNKTQPAVPTESFFPVMVGMD</sequence>
<organism evidence="1 2">
    <name type="scientific">Streptococcus parasanguinis FW213</name>
    <dbReference type="NCBI Taxonomy" id="1114965"/>
    <lineage>
        <taxon>Bacteria</taxon>
        <taxon>Bacillati</taxon>
        <taxon>Bacillota</taxon>
        <taxon>Bacilli</taxon>
        <taxon>Lactobacillales</taxon>
        <taxon>Streptococcaceae</taxon>
        <taxon>Streptococcus</taxon>
    </lineage>
</organism>
<dbReference type="PaxDb" id="1114965-Spaf_1515"/>
<dbReference type="EMBL" id="CP003122">
    <property type="protein sequence ID" value="AFJ26485.1"/>
    <property type="molecule type" value="Genomic_DNA"/>
</dbReference>
<protein>
    <submittedName>
        <fullName evidence="1">Uncharacterized protein</fullName>
    </submittedName>
</protein>
<name>I1ZN61_STRPA</name>
<gene>
    <name evidence="1" type="ORF">Spaf_1515</name>
</gene>
<proteinExistence type="predicted"/>
<dbReference type="KEGG" id="scf:Spaf_1515"/>
<dbReference type="HOGENOM" id="CLU_3376372_0_0_9"/>